<keyword evidence="1" id="KW-0304">Gas vesicle</keyword>
<gene>
    <name evidence="4" type="ORF">SAMN02787144_103274</name>
</gene>
<evidence type="ECO:0000313" key="5">
    <source>
        <dbReference type="Proteomes" id="UP000181909"/>
    </source>
</evidence>
<sequence length="271" mass="29585">MTEAITYAYAVARDADGVLEEELSGLPGVADAPVHLVHTGHRRDVVVAVSPVPAQDFQEAALRAHLEDLDWLESVARAHHRVIEALAALTTVLPLRLATVYLDDERVGQMLDARREAFAERLSDLAAQVEWGVKIYVEAPAATESPAEPSADPDLSPGRAYLSHRRAQRHAREDAYRDADQVAWRVEDAARDVAVDRVRHRPQQGELACGPGENVVNDAYLVPLAHAEQFRADVIQAAEGLPGVRIEVTGPWAPYSFATPADAEPLKRVAP</sequence>
<evidence type="ECO:0000313" key="4">
    <source>
        <dbReference type="EMBL" id="SFY42937.1"/>
    </source>
</evidence>
<dbReference type="InterPro" id="IPR009430">
    <property type="entry name" value="GvpL/GvpF"/>
</dbReference>
<dbReference type="OrthoDB" id="146444at2"/>
<dbReference type="PANTHER" id="PTHR36852:SF1">
    <property type="entry name" value="PROTEIN GVPL 2"/>
    <property type="match status" value="1"/>
</dbReference>
<comment type="similarity">
    <text evidence="3">Belongs to the gas vesicle GvpF/GvpL family.</text>
</comment>
<name>A0A1K2F5C2_STRAR</name>
<reference evidence="4 5" key="1">
    <citation type="submission" date="2016-11" db="EMBL/GenBank/DDBJ databases">
        <authorList>
            <person name="Jaros S."/>
            <person name="Januszkiewicz K."/>
            <person name="Wedrychowicz H."/>
        </authorList>
    </citation>
    <scope>NUCLEOTIDE SEQUENCE [LARGE SCALE GENOMIC DNA]</scope>
    <source>
        <strain evidence="4 5">OK807</strain>
    </source>
</reference>
<protein>
    <submittedName>
        <fullName evidence="4">Gas vesicle synthesis protein GvpL/GvpF</fullName>
    </submittedName>
</protein>
<dbReference type="EMBL" id="FPJO01000032">
    <property type="protein sequence ID" value="SFY42937.1"/>
    <property type="molecule type" value="Genomic_DNA"/>
</dbReference>
<dbReference type="STRING" id="1893.SAMN02787144_103274"/>
<organism evidence="4 5">
    <name type="scientific">Streptomyces atratus</name>
    <dbReference type="NCBI Taxonomy" id="1893"/>
    <lineage>
        <taxon>Bacteria</taxon>
        <taxon>Bacillati</taxon>
        <taxon>Actinomycetota</taxon>
        <taxon>Actinomycetes</taxon>
        <taxon>Kitasatosporales</taxon>
        <taxon>Streptomycetaceae</taxon>
        <taxon>Streptomyces</taxon>
    </lineage>
</organism>
<dbReference type="RefSeq" id="WP_072488989.1">
    <property type="nucleotide sequence ID" value="NZ_CP108276.1"/>
</dbReference>
<dbReference type="Proteomes" id="UP000181909">
    <property type="component" value="Unassembled WGS sequence"/>
</dbReference>
<dbReference type="GO" id="GO:0031411">
    <property type="term" value="C:gas vesicle"/>
    <property type="evidence" value="ECO:0007669"/>
    <property type="project" value="UniProtKB-SubCell"/>
</dbReference>
<proteinExistence type="inferred from homology"/>
<dbReference type="AlphaFoldDB" id="A0A1K2F5C2"/>
<dbReference type="PANTHER" id="PTHR36852">
    <property type="entry name" value="PROTEIN GVPL 2"/>
    <property type="match status" value="1"/>
</dbReference>
<accession>A0A1K2F5C2</accession>
<comment type="subcellular location">
    <subcellularLocation>
        <location evidence="2">Gas vesicle</location>
    </subcellularLocation>
</comment>
<evidence type="ECO:0000256" key="3">
    <source>
        <dbReference type="ARBA" id="ARBA00035643"/>
    </source>
</evidence>
<dbReference type="Pfam" id="PF06386">
    <property type="entry name" value="GvpL_GvpF"/>
    <property type="match status" value="1"/>
</dbReference>
<evidence type="ECO:0000256" key="2">
    <source>
        <dbReference type="ARBA" id="ARBA00035108"/>
    </source>
</evidence>
<evidence type="ECO:0000256" key="1">
    <source>
        <dbReference type="ARBA" id="ARBA00022987"/>
    </source>
</evidence>
<dbReference type="GO" id="GO:0031412">
    <property type="term" value="P:gas vesicle organization"/>
    <property type="evidence" value="ECO:0007669"/>
    <property type="project" value="InterPro"/>
</dbReference>